<evidence type="ECO:0000256" key="4">
    <source>
        <dbReference type="ARBA" id="ARBA00022989"/>
    </source>
</evidence>
<feature type="transmembrane region" description="Helical" evidence="6">
    <location>
        <begin position="79"/>
        <end position="99"/>
    </location>
</feature>
<comment type="caution">
    <text evidence="7">The sequence shown here is derived from an EMBL/GenBank/DDBJ whole genome shotgun (WGS) entry which is preliminary data.</text>
</comment>
<evidence type="ECO:0000256" key="3">
    <source>
        <dbReference type="ARBA" id="ARBA00022692"/>
    </source>
</evidence>
<feature type="transmembrane region" description="Helical" evidence="6">
    <location>
        <begin position="37"/>
        <end position="59"/>
    </location>
</feature>
<dbReference type="Proteomes" id="UP000177159">
    <property type="component" value="Unassembled WGS sequence"/>
</dbReference>
<dbReference type="EMBL" id="MFZM01000030">
    <property type="protein sequence ID" value="OGK22881.1"/>
    <property type="molecule type" value="Genomic_DNA"/>
</dbReference>
<feature type="transmembrane region" description="Helical" evidence="6">
    <location>
        <begin position="245"/>
        <end position="264"/>
    </location>
</feature>
<comment type="similarity">
    <text evidence="2">Belongs to the oxidase-dependent Fe transporter (OFeT) (TC 9.A.10.1) family.</text>
</comment>
<dbReference type="PANTHER" id="PTHR31632:SF2">
    <property type="entry name" value="PLASMA MEMBRANE IRON PERMEASE"/>
    <property type="match status" value="1"/>
</dbReference>
<evidence type="ECO:0000256" key="1">
    <source>
        <dbReference type="ARBA" id="ARBA00004141"/>
    </source>
</evidence>
<dbReference type="AlphaFoldDB" id="A0A1F7GVG4"/>
<evidence type="ECO:0000313" key="8">
    <source>
        <dbReference type="Proteomes" id="UP000177159"/>
    </source>
</evidence>
<evidence type="ECO:0000256" key="2">
    <source>
        <dbReference type="ARBA" id="ARBA00008333"/>
    </source>
</evidence>
<name>A0A1F7GVG4_9BACT</name>
<comment type="subcellular location">
    <subcellularLocation>
        <location evidence="1">Membrane</location>
        <topology evidence="1">Multi-pass membrane protein</topology>
    </subcellularLocation>
</comment>
<sequence length="271" mass="30515">MLPSALITLREVIEASLIVATILGILIKIDQRKHIKIVWIATLCAILVSVMFLGIGSILGFKVREAYVGKVEKVVEGVLMITSSLFITWAVFFLHTYFSKYKVHLLQKVRSTIESREQKGLFILVFTAVFREGFEIVLFLSSIYFSSNPSQIFTGFSIGALVGVLMSLALFTATIRLPIYYAFRTTSLLLILFAAGLLARGMHEFVEVGLFPETVTYHFALIPGGTTFIGSIVKSIFGITQTMDITQITLYVSYTFLMYWWVFIRKSRVVN</sequence>
<feature type="transmembrane region" description="Helical" evidence="6">
    <location>
        <begin position="12"/>
        <end position="30"/>
    </location>
</feature>
<proteinExistence type="inferred from homology"/>
<evidence type="ECO:0000313" key="7">
    <source>
        <dbReference type="EMBL" id="OGK22881.1"/>
    </source>
</evidence>
<protein>
    <recommendedName>
        <fullName evidence="9">Iron permease</fullName>
    </recommendedName>
</protein>
<accession>A0A1F7GVG4</accession>
<organism evidence="7 8">
    <name type="scientific">Candidatus Roizmanbacteria bacterium RIFCSPHIGHO2_02_FULL_37_24</name>
    <dbReference type="NCBI Taxonomy" id="1802037"/>
    <lineage>
        <taxon>Bacteria</taxon>
        <taxon>Candidatus Roizmaniibacteriota</taxon>
    </lineage>
</organism>
<evidence type="ECO:0000256" key="5">
    <source>
        <dbReference type="ARBA" id="ARBA00023136"/>
    </source>
</evidence>
<dbReference type="InterPro" id="IPR004923">
    <property type="entry name" value="FTR1/Fip1/EfeU"/>
</dbReference>
<dbReference type="PANTHER" id="PTHR31632">
    <property type="entry name" value="IRON TRANSPORTER FTH1"/>
    <property type="match status" value="1"/>
</dbReference>
<evidence type="ECO:0008006" key="9">
    <source>
        <dbReference type="Google" id="ProtNLM"/>
    </source>
</evidence>
<feature type="transmembrane region" description="Helical" evidence="6">
    <location>
        <begin position="152"/>
        <end position="173"/>
    </location>
</feature>
<evidence type="ECO:0000256" key="6">
    <source>
        <dbReference type="SAM" id="Phobius"/>
    </source>
</evidence>
<dbReference type="Pfam" id="PF03239">
    <property type="entry name" value="FTR1"/>
    <property type="match status" value="1"/>
</dbReference>
<dbReference type="GO" id="GO:0033573">
    <property type="term" value="C:high-affinity iron permease complex"/>
    <property type="evidence" value="ECO:0007669"/>
    <property type="project" value="InterPro"/>
</dbReference>
<feature type="transmembrane region" description="Helical" evidence="6">
    <location>
        <begin position="120"/>
        <end position="146"/>
    </location>
</feature>
<keyword evidence="4 6" id="KW-1133">Transmembrane helix</keyword>
<feature type="transmembrane region" description="Helical" evidence="6">
    <location>
        <begin position="215"/>
        <end position="233"/>
    </location>
</feature>
<gene>
    <name evidence="7" type="ORF">A3C24_03380</name>
</gene>
<dbReference type="GO" id="GO:0015093">
    <property type="term" value="F:ferrous iron transmembrane transporter activity"/>
    <property type="evidence" value="ECO:0007669"/>
    <property type="project" value="TreeGrafter"/>
</dbReference>
<reference evidence="7 8" key="1">
    <citation type="journal article" date="2016" name="Nat. Commun.">
        <title>Thousands of microbial genomes shed light on interconnected biogeochemical processes in an aquifer system.</title>
        <authorList>
            <person name="Anantharaman K."/>
            <person name="Brown C.T."/>
            <person name="Hug L.A."/>
            <person name="Sharon I."/>
            <person name="Castelle C.J."/>
            <person name="Probst A.J."/>
            <person name="Thomas B.C."/>
            <person name="Singh A."/>
            <person name="Wilkins M.J."/>
            <person name="Karaoz U."/>
            <person name="Brodie E.L."/>
            <person name="Williams K.H."/>
            <person name="Hubbard S.S."/>
            <person name="Banfield J.F."/>
        </authorList>
    </citation>
    <scope>NUCLEOTIDE SEQUENCE [LARGE SCALE GENOMIC DNA]</scope>
</reference>
<keyword evidence="3 6" id="KW-0812">Transmembrane</keyword>
<keyword evidence="5 6" id="KW-0472">Membrane</keyword>
<feature type="transmembrane region" description="Helical" evidence="6">
    <location>
        <begin position="185"/>
        <end position="203"/>
    </location>
</feature>